<keyword evidence="1 3" id="KW-0378">Hydrolase</keyword>
<dbReference type="SMART" id="SM00479">
    <property type="entry name" value="EXOIII"/>
    <property type="match status" value="1"/>
</dbReference>
<dbReference type="SUPFAM" id="SSF53098">
    <property type="entry name" value="Ribonuclease H-like"/>
    <property type="match status" value="1"/>
</dbReference>
<dbReference type="InterPro" id="IPR012337">
    <property type="entry name" value="RNaseH-like_sf"/>
</dbReference>
<dbReference type="PANTHER" id="PTHR30231">
    <property type="entry name" value="DNA POLYMERASE III SUBUNIT EPSILON"/>
    <property type="match status" value="1"/>
</dbReference>
<evidence type="ECO:0000313" key="4">
    <source>
        <dbReference type="Proteomes" id="UP000514720"/>
    </source>
</evidence>
<dbReference type="GO" id="GO:0003887">
    <property type="term" value="F:DNA-directed DNA polymerase activity"/>
    <property type="evidence" value="ECO:0007669"/>
    <property type="project" value="InterPro"/>
</dbReference>
<dbReference type="InterPro" id="IPR036397">
    <property type="entry name" value="RNaseH_sf"/>
</dbReference>
<dbReference type="GO" id="GO:0045004">
    <property type="term" value="P:DNA replication proofreading"/>
    <property type="evidence" value="ECO:0007669"/>
    <property type="project" value="TreeGrafter"/>
</dbReference>
<dbReference type="PANTHER" id="PTHR30231:SF41">
    <property type="entry name" value="DNA POLYMERASE III SUBUNIT EPSILON"/>
    <property type="match status" value="1"/>
</dbReference>
<dbReference type="Pfam" id="PF00929">
    <property type="entry name" value="RNase_T"/>
    <property type="match status" value="1"/>
</dbReference>
<accession>A0A7L7KNS8</accession>
<feature type="domain" description="Exonuclease" evidence="2">
    <location>
        <begin position="2"/>
        <end position="167"/>
    </location>
</feature>
<gene>
    <name evidence="3" type="ORF">G4Z02_00645</name>
</gene>
<organism evidence="3 4">
    <name type="scientific">Candidatus Xianfuyuplasma coldseepsis</name>
    <dbReference type="NCBI Taxonomy" id="2782163"/>
    <lineage>
        <taxon>Bacteria</taxon>
        <taxon>Bacillati</taxon>
        <taxon>Mycoplasmatota</taxon>
        <taxon>Mollicutes</taxon>
        <taxon>Candidatus Izemoplasmatales</taxon>
        <taxon>Candidatus Izemoplasmataceae</taxon>
        <taxon>Candidatus Xianfuyuplasma</taxon>
    </lineage>
</organism>
<dbReference type="InterPro" id="IPR006054">
    <property type="entry name" value="DnaQ"/>
</dbReference>
<dbReference type="GO" id="GO:0003677">
    <property type="term" value="F:DNA binding"/>
    <property type="evidence" value="ECO:0007669"/>
    <property type="project" value="InterPro"/>
</dbReference>
<evidence type="ECO:0000313" key="3">
    <source>
        <dbReference type="EMBL" id="QMS84307.1"/>
    </source>
</evidence>
<evidence type="ECO:0000256" key="1">
    <source>
        <dbReference type="ARBA" id="ARBA00022839"/>
    </source>
</evidence>
<dbReference type="CDD" id="cd06127">
    <property type="entry name" value="DEDDh"/>
    <property type="match status" value="1"/>
</dbReference>
<dbReference type="GO" id="GO:0005829">
    <property type="term" value="C:cytosol"/>
    <property type="evidence" value="ECO:0007669"/>
    <property type="project" value="TreeGrafter"/>
</dbReference>
<evidence type="ECO:0000259" key="2">
    <source>
        <dbReference type="SMART" id="SM00479"/>
    </source>
</evidence>
<dbReference type="KEGG" id="xcl:G4Z02_00645"/>
<keyword evidence="1 3" id="KW-0540">Nuclease</keyword>
<dbReference type="Proteomes" id="UP000514720">
    <property type="component" value="Chromosome"/>
</dbReference>
<dbReference type="FunFam" id="3.30.420.10:FF:000045">
    <property type="entry name" value="3'-5' exonuclease DinG"/>
    <property type="match status" value="1"/>
</dbReference>
<dbReference type="InterPro" id="IPR013520">
    <property type="entry name" value="Ribonucl_H"/>
</dbReference>
<dbReference type="AlphaFoldDB" id="A0A7L7KNS8"/>
<protein>
    <submittedName>
        <fullName evidence="3">3'-5' exonuclease</fullName>
    </submittedName>
</protein>
<dbReference type="RefSeq" id="WP_258877918.1">
    <property type="nucleotide sequence ID" value="NZ_CP048914.1"/>
</dbReference>
<dbReference type="Gene3D" id="3.30.420.10">
    <property type="entry name" value="Ribonuclease H-like superfamily/Ribonuclease H"/>
    <property type="match status" value="1"/>
</dbReference>
<reference evidence="3 4" key="1">
    <citation type="submission" date="2020-02" db="EMBL/GenBank/DDBJ databases">
        <authorList>
            <person name="Zheng R.K."/>
            <person name="Sun C.M."/>
        </authorList>
    </citation>
    <scope>NUCLEOTIDE SEQUENCE [LARGE SCALE GENOMIC DNA]</scope>
    <source>
        <strain evidence="4">zrk13</strain>
    </source>
</reference>
<keyword evidence="1 3" id="KW-0269">Exonuclease</keyword>
<dbReference type="EMBL" id="CP048914">
    <property type="protein sequence ID" value="QMS84307.1"/>
    <property type="molecule type" value="Genomic_DNA"/>
</dbReference>
<dbReference type="NCBIfam" id="TIGR00573">
    <property type="entry name" value="dnaq"/>
    <property type="match status" value="1"/>
</dbReference>
<proteinExistence type="predicted"/>
<dbReference type="GO" id="GO:0008408">
    <property type="term" value="F:3'-5' exonuclease activity"/>
    <property type="evidence" value="ECO:0007669"/>
    <property type="project" value="TreeGrafter"/>
</dbReference>
<keyword evidence="4" id="KW-1185">Reference proteome</keyword>
<sequence length="167" mass="19329">MSYVVFDIETTGLDTWNDRIIEIGAVKVEGGQVIEEFNMLINPGVPIPANVSAINNIYDNMVADAKLPGEVLYRFHEFIKDTEYLVGHNAKRFDYPFLQSEFDRHFVKFNPFVVKDTVWFARSKIKGLRSYSLAALCRIFNIKNEDAHRALSDVYATHYVYLELLKR</sequence>
<name>A0A7L7KNS8_9MOLU</name>